<reference evidence="2" key="1">
    <citation type="submission" date="2020-07" db="EMBL/GenBank/DDBJ databases">
        <title>Koleobacter methoxysyntrophicus gen. nov., sp. nov., a novel anaerobic bacterium isolated from deep subsurface oil field and proposal of Koleobacterales ord. nov. in the phylum Firmicutes.</title>
        <authorList>
            <person name="Sakamoto S."/>
            <person name="Tamaki H."/>
        </authorList>
    </citation>
    <scope>NUCLEOTIDE SEQUENCE</scope>
    <source>
        <strain evidence="2">NRmbB1</strain>
    </source>
</reference>
<dbReference type="PROSITE" id="PS50910">
    <property type="entry name" value="HEPN"/>
    <property type="match status" value="1"/>
</dbReference>
<dbReference type="Pfam" id="PF05168">
    <property type="entry name" value="HEPN"/>
    <property type="match status" value="1"/>
</dbReference>
<evidence type="ECO:0000313" key="2">
    <source>
        <dbReference type="EMBL" id="QSQ09790.1"/>
    </source>
</evidence>
<dbReference type="EMBL" id="CP059066">
    <property type="protein sequence ID" value="QSQ09790.1"/>
    <property type="molecule type" value="Genomic_DNA"/>
</dbReference>
<feature type="domain" description="HEPN" evidence="1">
    <location>
        <begin position="12"/>
        <end position="114"/>
    </location>
</feature>
<gene>
    <name evidence="2" type="ORF">H0A61_02171</name>
</gene>
<dbReference type="Proteomes" id="UP000662904">
    <property type="component" value="Chromosome"/>
</dbReference>
<proteinExistence type="predicted"/>
<dbReference type="KEGG" id="kme:H0A61_02171"/>
<evidence type="ECO:0000259" key="1">
    <source>
        <dbReference type="PROSITE" id="PS50910"/>
    </source>
</evidence>
<organism evidence="2 3">
    <name type="scientific">Koleobacter methoxysyntrophicus</name>
    <dbReference type="NCBI Taxonomy" id="2751313"/>
    <lineage>
        <taxon>Bacteria</taxon>
        <taxon>Bacillati</taxon>
        <taxon>Bacillota</taxon>
        <taxon>Clostridia</taxon>
        <taxon>Koleobacterales</taxon>
        <taxon>Koleobacteraceae</taxon>
        <taxon>Koleobacter</taxon>
    </lineage>
</organism>
<dbReference type="RefSeq" id="WP_206707127.1">
    <property type="nucleotide sequence ID" value="NZ_CP059066.1"/>
</dbReference>
<dbReference type="AlphaFoldDB" id="A0A8A0RQE1"/>
<protein>
    <recommendedName>
        <fullName evidence="1">HEPN domain-containing protein</fullName>
    </recommendedName>
</protein>
<dbReference type="Gene3D" id="1.20.120.330">
    <property type="entry name" value="Nucleotidyltransferases domain 2"/>
    <property type="match status" value="1"/>
</dbReference>
<dbReference type="SMART" id="SM00748">
    <property type="entry name" value="HEPN"/>
    <property type="match status" value="1"/>
</dbReference>
<sequence length="124" mass="14684">MSNNNKVVRAWLKRAEYDLETAKAMLEARRYLYVGVMAQQAVEKLFKAVYFKKFRKEAPRTHNLVYLAELVDISELDLNFLGKLTYLYSESRYSLTISITKNEAKEVYKKCLEVFSWLKKELLK</sequence>
<dbReference type="SUPFAM" id="SSF81593">
    <property type="entry name" value="Nucleotidyltransferase substrate binding subunit/domain"/>
    <property type="match status" value="1"/>
</dbReference>
<evidence type="ECO:0000313" key="3">
    <source>
        <dbReference type="Proteomes" id="UP000662904"/>
    </source>
</evidence>
<dbReference type="InterPro" id="IPR007842">
    <property type="entry name" value="HEPN_dom"/>
</dbReference>
<keyword evidence="3" id="KW-1185">Reference proteome</keyword>
<accession>A0A8A0RQE1</accession>
<name>A0A8A0RQE1_9FIRM</name>